<proteinExistence type="predicted"/>
<feature type="transmembrane region" description="Helical" evidence="2">
    <location>
        <begin position="180"/>
        <end position="204"/>
    </location>
</feature>
<evidence type="ECO:0000313" key="3">
    <source>
        <dbReference type="EMBL" id="MBC5769881.1"/>
    </source>
</evidence>
<keyword evidence="2" id="KW-0812">Transmembrane</keyword>
<reference evidence="3" key="1">
    <citation type="submission" date="2020-08" db="EMBL/GenBank/DDBJ databases">
        <title>Genome public.</title>
        <authorList>
            <person name="Liu C."/>
            <person name="Sun Q."/>
        </authorList>
    </citation>
    <scope>NUCLEOTIDE SEQUENCE</scope>
    <source>
        <strain evidence="3">BX15</strain>
    </source>
</reference>
<evidence type="ECO:0000256" key="1">
    <source>
        <dbReference type="SAM" id="MobiDB-lite"/>
    </source>
</evidence>
<accession>A0A923S6S5</accession>
<evidence type="ECO:0000256" key="2">
    <source>
        <dbReference type="SAM" id="Phobius"/>
    </source>
</evidence>
<keyword evidence="4" id="KW-1185">Reference proteome</keyword>
<feature type="transmembrane region" description="Helical" evidence="2">
    <location>
        <begin position="155"/>
        <end position="173"/>
    </location>
</feature>
<dbReference type="AlphaFoldDB" id="A0A923S6S5"/>
<feature type="transmembrane region" description="Helical" evidence="2">
    <location>
        <begin position="366"/>
        <end position="383"/>
    </location>
</feature>
<feature type="transmembrane region" description="Helical" evidence="2">
    <location>
        <begin position="106"/>
        <end position="135"/>
    </location>
</feature>
<protein>
    <submittedName>
        <fullName evidence="3">Uncharacterized protein</fullName>
    </submittedName>
</protein>
<name>A0A923S6S5_9FIRM</name>
<keyword evidence="2" id="KW-1133">Transmembrane helix</keyword>
<feature type="transmembrane region" description="Helical" evidence="2">
    <location>
        <begin position="331"/>
        <end position="354"/>
    </location>
</feature>
<feature type="region of interest" description="Disordered" evidence="1">
    <location>
        <begin position="675"/>
        <end position="698"/>
    </location>
</feature>
<gene>
    <name evidence="3" type="ORF">H8Z83_06010</name>
</gene>
<comment type="caution">
    <text evidence="3">The sequence shown here is derived from an EMBL/GenBank/DDBJ whole genome shotgun (WGS) entry which is preliminary data.</text>
</comment>
<feature type="transmembrane region" description="Helical" evidence="2">
    <location>
        <begin position="298"/>
        <end position="319"/>
    </location>
</feature>
<evidence type="ECO:0000313" key="4">
    <source>
        <dbReference type="Proteomes" id="UP000620327"/>
    </source>
</evidence>
<dbReference type="RefSeq" id="WP_187014230.1">
    <property type="nucleotide sequence ID" value="NZ_JACOQI010000004.1"/>
</dbReference>
<dbReference type="Proteomes" id="UP000620327">
    <property type="component" value="Unassembled WGS sequence"/>
</dbReference>
<sequence>MRSKTSCFNGTLFRKNLSRYWPLWGLASFGGAMFPLAMLLELLHNGFRFWSPLETRQAYYTVLSYGVPVISIVYAILCAMAVWSYLYNARSVGMMHTLPIRREGLFVTNVLSGLTMMAIPYAVTGVLLVLVTMLFGGFEPMGVLVTVLGVMGESLFFFGLATFCAFIVGNVFMLPALYGLLNFIAVLTDFMVNLLAQGFCFGLNSSYSGTVEWLSPVVYLVQKISPNSTYETQWVTDRLGGQRYETSVLTSVTLENGWLIAAYAAAGAALLGLAWLLYRRRRSESAGDVVAVGWMKPVFRYGCAVYAAILGGRLLYALLWESFQNGQYFALLPMILCMIAGGAVGYYAASMLLAKTPRVFKTTWKGMLAVALGCAALCGAMKYDLFGVTRRIPAPDSVKLVNVYAAGSNYYLTPGKDDVLIEKVRTLHQTIIDDKDYIQKEAPGYGYYSDGYTASVEESAEDSGAQSTITHVRITYMLNSGLKVERGYRLYLTPDRMAREGTYDYLLDQLINSPEMRQKRIRWRDEGFQMTEAWFETWSGGGTLGSREAGLLLDAVAKDAENGDWGVYNWFLADNDADNYDLRIQFEYKLPESQFNRIHDTIRINVKEGMTETIRALKDLKLITDADLVTNRERYPWQYAQGGWDQYDQFYKQFHMSPEEYYERYSEYPAGWFGTESDELPTETENAPAVDDSHSPSMSAGAEAAGLGIIGGADGPTVMVTTVA</sequence>
<feature type="transmembrane region" description="Helical" evidence="2">
    <location>
        <begin position="258"/>
        <end position="278"/>
    </location>
</feature>
<organism evidence="3 4">
    <name type="scientific">Dysosmobacter segnis</name>
    <dbReference type="NCBI Taxonomy" id="2763042"/>
    <lineage>
        <taxon>Bacteria</taxon>
        <taxon>Bacillati</taxon>
        <taxon>Bacillota</taxon>
        <taxon>Clostridia</taxon>
        <taxon>Eubacteriales</taxon>
        <taxon>Oscillospiraceae</taxon>
        <taxon>Dysosmobacter</taxon>
    </lineage>
</organism>
<feature type="transmembrane region" description="Helical" evidence="2">
    <location>
        <begin position="21"/>
        <end position="43"/>
    </location>
</feature>
<feature type="transmembrane region" description="Helical" evidence="2">
    <location>
        <begin position="63"/>
        <end position="86"/>
    </location>
</feature>
<dbReference type="EMBL" id="JACOQI010000004">
    <property type="protein sequence ID" value="MBC5769881.1"/>
    <property type="molecule type" value="Genomic_DNA"/>
</dbReference>
<keyword evidence="2" id="KW-0472">Membrane</keyword>